<organism evidence="7">
    <name type="scientific">Ditylum brightwellii</name>
    <dbReference type="NCBI Taxonomy" id="49249"/>
    <lineage>
        <taxon>Eukaryota</taxon>
        <taxon>Sar</taxon>
        <taxon>Stramenopiles</taxon>
        <taxon>Ochrophyta</taxon>
        <taxon>Bacillariophyta</taxon>
        <taxon>Mediophyceae</taxon>
        <taxon>Lithodesmiophycidae</taxon>
        <taxon>Lithodesmiales</taxon>
        <taxon>Lithodesmiaceae</taxon>
        <taxon>Ditylum</taxon>
    </lineage>
</organism>
<evidence type="ECO:0000256" key="1">
    <source>
        <dbReference type="ARBA" id="ARBA00004141"/>
    </source>
</evidence>
<keyword evidence="4 6" id="KW-0472">Membrane</keyword>
<feature type="transmembrane region" description="Helical" evidence="6">
    <location>
        <begin position="294"/>
        <end position="316"/>
    </location>
</feature>
<keyword evidence="2 6" id="KW-0812">Transmembrane</keyword>
<feature type="compositionally biased region" description="Polar residues" evidence="5">
    <location>
        <begin position="379"/>
        <end position="393"/>
    </location>
</feature>
<sequence length="493" mass="53832">MVAELWPLGVAIYITGTIGESLGANLQRLSVCREQRRKEEAEGSDLPYTAVPKRHQRLWMAGFLMFVFAGIGMSAALFFASQTMLAPLQLFLFLFNAIFANVINKEVFHWLGLDGLATFLVMVGVVMAVIAAPKVNHEYSDDEMLELMITPGFISFVVFAAFFIFALHFSKIKILNNCNHNPATIQHSSLKTVLNMSYGALAGAFGGLNVTLTKTVFSLIVGQVEDEGVVGLFTSPLLYGVAFFLVLTYVLQIVVTVSGLEVTSAIIVISAHAVTEEVVATLGGILYFQDYVHFAAWSTIVFVLGTLLAIAAVILLSHLRLQYIDHPSTTHSHAPQTPSSIINNHSIMNAKQKSISSQIITDHSIILQIDKKHHHPTMRSRTSSADSNYSYTSLPRRPASPVRMQSIIGGSFQHSSSSHSSSQPTPQTQPQNDTSSSTSSLMDTSSSSSNGHMTRQRSTSKDIQQQNNTTTTTNTINTKEDDALSSSQEQDIP</sequence>
<dbReference type="EMBL" id="HBNS01042185">
    <property type="protein sequence ID" value="CAE4641130.1"/>
    <property type="molecule type" value="Transcribed_RNA"/>
</dbReference>
<feature type="transmembrane region" description="Helical" evidence="6">
    <location>
        <begin position="110"/>
        <end position="132"/>
    </location>
</feature>
<feature type="transmembrane region" description="Helical" evidence="6">
    <location>
        <begin position="237"/>
        <end position="258"/>
    </location>
</feature>
<feature type="transmembrane region" description="Helical" evidence="6">
    <location>
        <begin position="198"/>
        <end position="217"/>
    </location>
</feature>
<accession>A0A7S4VZC0</accession>
<dbReference type="AlphaFoldDB" id="A0A7S4VZC0"/>
<evidence type="ECO:0000313" key="7">
    <source>
        <dbReference type="EMBL" id="CAE4641130.1"/>
    </source>
</evidence>
<feature type="compositionally biased region" description="Low complexity" evidence="5">
    <location>
        <begin position="411"/>
        <end position="449"/>
    </location>
</feature>
<feature type="transmembrane region" description="Helical" evidence="6">
    <location>
        <begin position="58"/>
        <end position="80"/>
    </location>
</feature>
<name>A0A7S4VZC0_9STRA</name>
<dbReference type="Pfam" id="PF05653">
    <property type="entry name" value="Mg_trans_NIPA"/>
    <property type="match status" value="1"/>
</dbReference>
<feature type="compositionally biased region" description="Polar residues" evidence="5">
    <location>
        <begin position="484"/>
        <end position="493"/>
    </location>
</feature>
<evidence type="ECO:0000256" key="5">
    <source>
        <dbReference type="SAM" id="MobiDB-lite"/>
    </source>
</evidence>
<comment type="subcellular location">
    <subcellularLocation>
        <location evidence="1">Membrane</location>
        <topology evidence="1">Multi-pass membrane protein</topology>
    </subcellularLocation>
</comment>
<reference evidence="7" key="1">
    <citation type="submission" date="2021-01" db="EMBL/GenBank/DDBJ databases">
        <authorList>
            <person name="Corre E."/>
            <person name="Pelletier E."/>
            <person name="Niang G."/>
            <person name="Scheremetjew M."/>
            <person name="Finn R."/>
            <person name="Kale V."/>
            <person name="Holt S."/>
            <person name="Cochrane G."/>
            <person name="Meng A."/>
            <person name="Brown T."/>
            <person name="Cohen L."/>
        </authorList>
    </citation>
    <scope>NUCLEOTIDE SEQUENCE</scope>
    <source>
        <strain evidence="7">GSO104</strain>
    </source>
</reference>
<feature type="transmembrane region" description="Helical" evidence="6">
    <location>
        <begin position="265"/>
        <end position="288"/>
    </location>
</feature>
<feature type="region of interest" description="Disordered" evidence="5">
    <location>
        <begin position="370"/>
        <end position="493"/>
    </location>
</feature>
<keyword evidence="3 6" id="KW-1133">Transmembrane helix</keyword>
<dbReference type="PANTHER" id="PTHR12570:SF9">
    <property type="entry name" value="MAGNESIUM TRANSPORTER NIPA8-RELATED"/>
    <property type="match status" value="1"/>
</dbReference>
<evidence type="ECO:0000256" key="4">
    <source>
        <dbReference type="ARBA" id="ARBA00023136"/>
    </source>
</evidence>
<dbReference type="InterPro" id="IPR008521">
    <property type="entry name" value="Mg_trans_NIPA"/>
</dbReference>
<dbReference type="GO" id="GO:0015095">
    <property type="term" value="F:magnesium ion transmembrane transporter activity"/>
    <property type="evidence" value="ECO:0007669"/>
    <property type="project" value="InterPro"/>
</dbReference>
<feature type="transmembrane region" description="Helical" evidence="6">
    <location>
        <begin position="144"/>
        <end position="167"/>
    </location>
</feature>
<feature type="compositionally biased region" description="Low complexity" evidence="5">
    <location>
        <begin position="463"/>
        <end position="477"/>
    </location>
</feature>
<evidence type="ECO:0000256" key="2">
    <source>
        <dbReference type="ARBA" id="ARBA00022692"/>
    </source>
</evidence>
<protein>
    <submittedName>
        <fullName evidence="7">Uncharacterized protein</fullName>
    </submittedName>
</protein>
<dbReference type="GO" id="GO:0016020">
    <property type="term" value="C:membrane"/>
    <property type="evidence" value="ECO:0007669"/>
    <property type="project" value="UniProtKB-SubCell"/>
</dbReference>
<evidence type="ECO:0000256" key="3">
    <source>
        <dbReference type="ARBA" id="ARBA00022989"/>
    </source>
</evidence>
<evidence type="ECO:0000256" key="6">
    <source>
        <dbReference type="SAM" id="Phobius"/>
    </source>
</evidence>
<dbReference type="PANTHER" id="PTHR12570">
    <property type="match status" value="1"/>
</dbReference>
<gene>
    <name evidence="7" type="ORF">DBRI00130_LOCUS32799</name>
</gene>
<feature type="transmembrane region" description="Helical" evidence="6">
    <location>
        <begin position="86"/>
        <end position="103"/>
    </location>
</feature>
<proteinExistence type="predicted"/>